<dbReference type="InterPro" id="IPR011067">
    <property type="entry name" value="Plasmid_toxin/cell-grow_inhib"/>
</dbReference>
<dbReference type="GO" id="GO:0003677">
    <property type="term" value="F:DNA binding"/>
    <property type="evidence" value="ECO:0007669"/>
    <property type="project" value="InterPro"/>
</dbReference>
<sequence>MKNAEKGRVVDNIGLCAIVSPDELNDLPNLIVAPMTTEFEDLPSRIDFNFEKNKGFIMLDQLRSIDKNNFIKKMGELDSTVQARLCSCLQEFFAL</sequence>
<dbReference type="InterPro" id="IPR003477">
    <property type="entry name" value="PemK-like"/>
</dbReference>
<proteinExistence type="predicted"/>
<accession>A0A382RXS8</accession>
<name>A0A382RXS8_9ZZZZ</name>
<dbReference type="Gene3D" id="2.30.30.110">
    <property type="match status" value="1"/>
</dbReference>
<evidence type="ECO:0000313" key="1">
    <source>
        <dbReference type="EMBL" id="SVD02122.1"/>
    </source>
</evidence>
<dbReference type="SUPFAM" id="SSF50118">
    <property type="entry name" value="Cell growth inhibitor/plasmid maintenance toxic component"/>
    <property type="match status" value="1"/>
</dbReference>
<gene>
    <name evidence="1" type="ORF">METZ01_LOCUS354976</name>
</gene>
<organism evidence="1">
    <name type="scientific">marine metagenome</name>
    <dbReference type="NCBI Taxonomy" id="408172"/>
    <lineage>
        <taxon>unclassified sequences</taxon>
        <taxon>metagenomes</taxon>
        <taxon>ecological metagenomes</taxon>
    </lineage>
</organism>
<dbReference type="EMBL" id="UINC01124755">
    <property type="protein sequence ID" value="SVD02122.1"/>
    <property type="molecule type" value="Genomic_DNA"/>
</dbReference>
<evidence type="ECO:0008006" key="2">
    <source>
        <dbReference type="Google" id="ProtNLM"/>
    </source>
</evidence>
<reference evidence="1" key="1">
    <citation type="submission" date="2018-05" db="EMBL/GenBank/DDBJ databases">
        <authorList>
            <person name="Lanie J.A."/>
            <person name="Ng W.-L."/>
            <person name="Kazmierczak K.M."/>
            <person name="Andrzejewski T.M."/>
            <person name="Davidsen T.M."/>
            <person name="Wayne K.J."/>
            <person name="Tettelin H."/>
            <person name="Glass J.I."/>
            <person name="Rusch D."/>
            <person name="Podicherti R."/>
            <person name="Tsui H.-C.T."/>
            <person name="Winkler M.E."/>
        </authorList>
    </citation>
    <scope>NUCLEOTIDE SEQUENCE</scope>
</reference>
<dbReference type="AlphaFoldDB" id="A0A382RXS8"/>
<dbReference type="Pfam" id="PF02452">
    <property type="entry name" value="PemK_toxin"/>
    <property type="match status" value="1"/>
</dbReference>
<protein>
    <recommendedName>
        <fullName evidence="2">PemK-like protein</fullName>
    </recommendedName>
</protein>